<dbReference type="KEGG" id="pdio:PDMSB3_1671.1"/>
<dbReference type="InterPro" id="IPR013154">
    <property type="entry name" value="ADH-like_N"/>
</dbReference>
<dbReference type="InterPro" id="IPR036291">
    <property type="entry name" value="NAD(P)-bd_dom_sf"/>
</dbReference>
<gene>
    <name evidence="2" type="ORF">PDMSB3_1671</name>
</gene>
<dbReference type="EMBL" id="LR699554">
    <property type="protein sequence ID" value="VVD32955.1"/>
    <property type="molecule type" value="Genomic_DNA"/>
</dbReference>
<evidence type="ECO:0000259" key="1">
    <source>
        <dbReference type="SMART" id="SM00829"/>
    </source>
</evidence>
<dbReference type="RefSeq" id="WP_165188387.1">
    <property type="nucleotide sequence ID" value="NZ_LR699554.1"/>
</dbReference>
<dbReference type="PANTHER" id="PTHR45033:SF2">
    <property type="entry name" value="ZINC-TYPE ALCOHOL DEHYDROGENASE-LIKE PROTEIN C1773.06C"/>
    <property type="match status" value="1"/>
</dbReference>
<evidence type="ECO:0000313" key="3">
    <source>
        <dbReference type="Proteomes" id="UP000325811"/>
    </source>
</evidence>
<organism evidence="2 3">
    <name type="scientific">Paraburkholderia dioscoreae</name>
    <dbReference type="NCBI Taxonomy" id="2604047"/>
    <lineage>
        <taxon>Bacteria</taxon>
        <taxon>Pseudomonadati</taxon>
        <taxon>Pseudomonadota</taxon>
        <taxon>Betaproteobacteria</taxon>
        <taxon>Burkholderiales</taxon>
        <taxon>Burkholderiaceae</taxon>
        <taxon>Paraburkholderia</taxon>
    </lineage>
</organism>
<dbReference type="PANTHER" id="PTHR45033">
    <property type="match status" value="1"/>
</dbReference>
<protein>
    <submittedName>
        <fullName evidence="2">Zn-dependent oxidoreductase, NADPH:quinone reductase</fullName>
    </submittedName>
</protein>
<dbReference type="AlphaFoldDB" id="A0A5Q4YW45"/>
<sequence length="336" mass="36203">MKVYRFDQAGSLDHLTLHDEPTPEPQRGEVLIRVRASSLNYRDIAMVHGTYLRAQQAGLIPLSDAAGEIAAVGEDVVDFKVGDRVINTFHARWYGGNPPPTLGSQSYGSHRDGWLAEYKVVSEEAIVAAPPHLTFEEAATLPCAALTAWTSLSGLRPLRPGQTVLTQGSGGVSVFAVQLARLLGARVIATTSSPEKAARLKALGADEVINYVETPAWGDRVRELTDGRGVDRVLEVGGAGTLEQSIKAVANRGEVALIGFLASSQSNLDFNDLFRSGGVFYRISVGDRSGLQDLVRAVASSGLKPVIDSVFPFERALDAWHHFDDRAFFGKVVISH</sequence>
<dbReference type="SUPFAM" id="SSF50129">
    <property type="entry name" value="GroES-like"/>
    <property type="match status" value="1"/>
</dbReference>
<dbReference type="SUPFAM" id="SSF51735">
    <property type="entry name" value="NAD(P)-binding Rossmann-fold domains"/>
    <property type="match status" value="1"/>
</dbReference>
<dbReference type="InterPro" id="IPR011032">
    <property type="entry name" value="GroES-like_sf"/>
</dbReference>
<name>A0A5Q4YW45_9BURK</name>
<accession>A0A5Q4YW45</accession>
<dbReference type="InterPro" id="IPR052711">
    <property type="entry name" value="Zinc_ADH-like"/>
</dbReference>
<dbReference type="Gene3D" id="3.90.180.10">
    <property type="entry name" value="Medium-chain alcohol dehydrogenases, catalytic domain"/>
    <property type="match status" value="1"/>
</dbReference>
<dbReference type="Pfam" id="PF08240">
    <property type="entry name" value="ADH_N"/>
    <property type="match status" value="1"/>
</dbReference>
<dbReference type="Gene3D" id="3.40.50.720">
    <property type="entry name" value="NAD(P)-binding Rossmann-like Domain"/>
    <property type="match status" value="1"/>
</dbReference>
<dbReference type="SMART" id="SM00829">
    <property type="entry name" value="PKS_ER"/>
    <property type="match status" value="1"/>
</dbReference>
<dbReference type="InterPro" id="IPR020843">
    <property type="entry name" value="ER"/>
</dbReference>
<dbReference type="GO" id="GO:0016491">
    <property type="term" value="F:oxidoreductase activity"/>
    <property type="evidence" value="ECO:0007669"/>
    <property type="project" value="InterPro"/>
</dbReference>
<dbReference type="Proteomes" id="UP000325811">
    <property type="component" value="Chromosome II"/>
</dbReference>
<dbReference type="Pfam" id="PF00107">
    <property type="entry name" value="ADH_zinc_N"/>
    <property type="match status" value="1"/>
</dbReference>
<dbReference type="CDD" id="cd08276">
    <property type="entry name" value="MDR7"/>
    <property type="match status" value="1"/>
</dbReference>
<proteinExistence type="predicted"/>
<keyword evidence="3" id="KW-1185">Reference proteome</keyword>
<feature type="domain" description="Enoyl reductase (ER)" evidence="1">
    <location>
        <begin position="10"/>
        <end position="334"/>
    </location>
</feature>
<dbReference type="InterPro" id="IPR013149">
    <property type="entry name" value="ADH-like_C"/>
</dbReference>
<evidence type="ECO:0000313" key="2">
    <source>
        <dbReference type="EMBL" id="VVD32955.1"/>
    </source>
</evidence>
<reference evidence="2 3" key="1">
    <citation type="submission" date="2019-08" db="EMBL/GenBank/DDBJ databases">
        <authorList>
            <person name="Herpell B J."/>
        </authorList>
    </citation>
    <scope>NUCLEOTIDE SEQUENCE [LARGE SCALE GENOMIC DNA]</scope>
    <source>
        <strain evidence="3">Msb3</strain>
    </source>
</reference>